<keyword evidence="4" id="KW-0106">Calcium</keyword>
<evidence type="ECO:0000256" key="3">
    <source>
        <dbReference type="ARBA" id="ARBA00022801"/>
    </source>
</evidence>
<dbReference type="Gene3D" id="3.40.720.10">
    <property type="entry name" value="Alkaline Phosphatase, subunit A"/>
    <property type="match status" value="1"/>
</dbReference>
<keyword evidence="6" id="KW-0808">Transferase</keyword>
<evidence type="ECO:0000313" key="7">
    <source>
        <dbReference type="Proteomes" id="UP000318833"/>
    </source>
</evidence>
<reference evidence="6 7" key="1">
    <citation type="submission" date="2019-07" db="EMBL/GenBank/DDBJ databases">
        <title>The draft genome sequence of Aquimarina algiphila M91.</title>
        <authorList>
            <person name="Meng X."/>
        </authorList>
    </citation>
    <scope>NUCLEOTIDE SEQUENCE [LARGE SCALE GENOMIC DNA]</scope>
    <source>
        <strain evidence="6 7">M91</strain>
    </source>
</reference>
<evidence type="ECO:0000259" key="5">
    <source>
        <dbReference type="Pfam" id="PF00884"/>
    </source>
</evidence>
<dbReference type="InterPro" id="IPR017850">
    <property type="entry name" value="Alkaline_phosphatase_core_sf"/>
</dbReference>
<dbReference type="OrthoDB" id="1390125at2"/>
<name>A0A554VD11_9FLAO</name>
<dbReference type="EMBL" id="VLNR01000074">
    <property type="protein sequence ID" value="TSE04717.1"/>
    <property type="molecule type" value="Genomic_DNA"/>
</dbReference>
<protein>
    <submittedName>
        <fullName evidence="6">Sulfatase-like hydrolase/transferase</fullName>
    </submittedName>
</protein>
<dbReference type="GO" id="GO:0016740">
    <property type="term" value="F:transferase activity"/>
    <property type="evidence" value="ECO:0007669"/>
    <property type="project" value="UniProtKB-KW"/>
</dbReference>
<dbReference type="InterPro" id="IPR050738">
    <property type="entry name" value="Sulfatase"/>
</dbReference>
<dbReference type="PANTHER" id="PTHR42693">
    <property type="entry name" value="ARYLSULFATASE FAMILY MEMBER"/>
    <property type="match status" value="1"/>
</dbReference>
<organism evidence="6 7">
    <name type="scientific">Aquimarina algiphila</name>
    <dbReference type="NCBI Taxonomy" id="2047982"/>
    <lineage>
        <taxon>Bacteria</taxon>
        <taxon>Pseudomonadati</taxon>
        <taxon>Bacteroidota</taxon>
        <taxon>Flavobacteriia</taxon>
        <taxon>Flavobacteriales</taxon>
        <taxon>Flavobacteriaceae</taxon>
        <taxon>Aquimarina</taxon>
    </lineage>
</organism>
<sequence>MKKIYIKFIIFFCLYLLIAGCKQTELSQVSVEKKRERPNILIILSDDQGWGDVGFNGGTDIPTPNLDQLAKEGISFEAGYASHPYCSPSRAGLLSGRYQQRFGHENNTPYDHADPDAGLPLNELILSEILQQNGYQTCAIGKWHLGDDKKFWPNQRGFDDWFGFYGGGLNYWGNTGEDIEQKMKGILKDGVPVPQNELTYLTDDFTNEAISYIDKYSKNTAPFFMYLAYNAPHAPIQTTDNYLKAMEHMEYGDRAAYGAMVVGMDTGIGKVIEKLKETGEYENTLIFFYSDNGGHIHSASSAPFRGHKGMLFEGGIRVPFLVSWPKHFYGGKRYQKPISALDIYPTVLSASRVKHPKPESLDGVDLTPYLKNQKNENPHDILYWRYSNGAGFAMRKGNFKMVYSGYKQKFHLFDLVNDPYEHHNLVSVMPEKLEELKKEYISWTKGTIAPKWSDPHAENVLKEEKKRQWYIDKAKDGEKEKIYKD</sequence>
<dbReference type="PROSITE" id="PS51257">
    <property type="entry name" value="PROKAR_LIPOPROTEIN"/>
    <property type="match status" value="1"/>
</dbReference>
<keyword evidence="3 6" id="KW-0378">Hydrolase</keyword>
<dbReference type="InterPro" id="IPR000917">
    <property type="entry name" value="Sulfatase_N"/>
</dbReference>
<comment type="caution">
    <text evidence="6">The sequence shown here is derived from an EMBL/GenBank/DDBJ whole genome shotgun (WGS) entry which is preliminary data.</text>
</comment>
<keyword evidence="2" id="KW-0479">Metal-binding</keyword>
<evidence type="ECO:0000256" key="2">
    <source>
        <dbReference type="ARBA" id="ARBA00022723"/>
    </source>
</evidence>
<dbReference type="GO" id="GO:0004065">
    <property type="term" value="F:arylsulfatase activity"/>
    <property type="evidence" value="ECO:0007669"/>
    <property type="project" value="TreeGrafter"/>
</dbReference>
<comment type="similarity">
    <text evidence="1">Belongs to the sulfatase family.</text>
</comment>
<dbReference type="PROSITE" id="PS00149">
    <property type="entry name" value="SULFATASE_2"/>
    <property type="match status" value="1"/>
</dbReference>
<dbReference type="GO" id="GO:0046872">
    <property type="term" value="F:metal ion binding"/>
    <property type="evidence" value="ECO:0007669"/>
    <property type="project" value="UniProtKB-KW"/>
</dbReference>
<dbReference type="PANTHER" id="PTHR42693:SF53">
    <property type="entry name" value="ENDO-4-O-SULFATASE"/>
    <property type="match status" value="1"/>
</dbReference>
<evidence type="ECO:0000256" key="4">
    <source>
        <dbReference type="ARBA" id="ARBA00022837"/>
    </source>
</evidence>
<proteinExistence type="inferred from homology"/>
<accession>A0A554VD11</accession>
<dbReference type="RefSeq" id="WP_143918398.1">
    <property type="nucleotide sequence ID" value="NZ_CANMIK010000077.1"/>
</dbReference>
<dbReference type="Pfam" id="PF00884">
    <property type="entry name" value="Sulfatase"/>
    <property type="match status" value="1"/>
</dbReference>
<gene>
    <name evidence="6" type="ORF">FOF46_25365</name>
</gene>
<dbReference type="Gene3D" id="3.30.1120.10">
    <property type="match status" value="1"/>
</dbReference>
<feature type="domain" description="Sulfatase N-terminal" evidence="5">
    <location>
        <begin position="38"/>
        <end position="350"/>
    </location>
</feature>
<evidence type="ECO:0000256" key="1">
    <source>
        <dbReference type="ARBA" id="ARBA00008779"/>
    </source>
</evidence>
<dbReference type="Proteomes" id="UP000318833">
    <property type="component" value="Unassembled WGS sequence"/>
</dbReference>
<dbReference type="AlphaFoldDB" id="A0A554VD11"/>
<keyword evidence="7" id="KW-1185">Reference proteome</keyword>
<evidence type="ECO:0000313" key="6">
    <source>
        <dbReference type="EMBL" id="TSE04717.1"/>
    </source>
</evidence>
<dbReference type="InterPro" id="IPR024607">
    <property type="entry name" value="Sulfatase_CS"/>
</dbReference>
<dbReference type="SUPFAM" id="SSF53649">
    <property type="entry name" value="Alkaline phosphatase-like"/>
    <property type="match status" value="1"/>
</dbReference>